<protein>
    <submittedName>
        <fullName evidence="1">Uncharacterized protein</fullName>
    </submittedName>
</protein>
<reference evidence="1 2" key="1">
    <citation type="submission" date="2015-09" db="EMBL/GenBank/DDBJ databases">
        <authorList>
            <consortium name="Pathogen Informatics"/>
        </authorList>
    </citation>
    <scope>NUCLEOTIDE SEQUENCE [LARGE SCALE GENOMIC DNA]</scope>
    <source>
        <strain evidence="1 2">2789STDY5834835</strain>
    </source>
</reference>
<dbReference type="Proteomes" id="UP000095679">
    <property type="component" value="Unassembled WGS sequence"/>
</dbReference>
<accession>A0A174HUK0</accession>
<sequence length="120" mass="13559">MKKWINVEEIGQLYLEKILVTFDIPILFVCSNGKNKKYLCLNIGDEDGTTVIAEISKATLSAMQQNKIPMEAVYRQAIGKKLIIAKYDENSKKIISEVENSETVAANFLPQKGKFLCEKE</sequence>
<gene>
    <name evidence="1" type="ORF">ERS852450_02376</name>
</gene>
<evidence type="ECO:0000313" key="1">
    <source>
        <dbReference type="EMBL" id="CUO76599.1"/>
    </source>
</evidence>
<evidence type="ECO:0000313" key="2">
    <source>
        <dbReference type="Proteomes" id="UP000095679"/>
    </source>
</evidence>
<dbReference type="AlphaFoldDB" id="A0A174HUK0"/>
<organism evidence="1 2">
    <name type="scientific">Anaerobutyricum hallii</name>
    <dbReference type="NCBI Taxonomy" id="39488"/>
    <lineage>
        <taxon>Bacteria</taxon>
        <taxon>Bacillati</taxon>
        <taxon>Bacillota</taxon>
        <taxon>Clostridia</taxon>
        <taxon>Lachnospirales</taxon>
        <taxon>Lachnospiraceae</taxon>
        <taxon>Anaerobutyricum</taxon>
    </lineage>
</organism>
<dbReference type="EMBL" id="CYZL01000024">
    <property type="protein sequence ID" value="CUO76599.1"/>
    <property type="molecule type" value="Genomic_DNA"/>
</dbReference>
<dbReference type="RefSeq" id="WP_055299259.1">
    <property type="nucleotide sequence ID" value="NZ_BLYK01000035.1"/>
</dbReference>
<proteinExistence type="predicted"/>
<name>A0A174HUK0_9FIRM</name>